<keyword evidence="2 5" id="KW-0645">Protease</keyword>
<evidence type="ECO:0000256" key="1">
    <source>
        <dbReference type="ARBA" id="ARBA00009179"/>
    </source>
</evidence>
<comment type="similarity">
    <text evidence="1 5">Belongs to the peptidase S41A family.</text>
</comment>
<dbReference type="PANTHER" id="PTHR32060:SF30">
    <property type="entry name" value="CARBOXY-TERMINAL PROCESSING PROTEASE CTPA"/>
    <property type="match status" value="1"/>
</dbReference>
<gene>
    <name evidence="7" type="ORF">E6K73_01625</name>
</gene>
<feature type="domain" description="PDZ" evidence="6">
    <location>
        <begin position="87"/>
        <end position="156"/>
    </location>
</feature>
<dbReference type="SMART" id="SM00228">
    <property type="entry name" value="PDZ"/>
    <property type="match status" value="1"/>
</dbReference>
<dbReference type="InterPro" id="IPR055210">
    <property type="entry name" value="CtpA/B_N"/>
</dbReference>
<dbReference type="Pfam" id="PF03572">
    <property type="entry name" value="Peptidase_S41"/>
    <property type="match status" value="1"/>
</dbReference>
<dbReference type="SUPFAM" id="SSF50156">
    <property type="entry name" value="PDZ domain-like"/>
    <property type="match status" value="1"/>
</dbReference>
<evidence type="ECO:0000256" key="4">
    <source>
        <dbReference type="ARBA" id="ARBA00022825"/>
    </source>
</evidence>
<evidence type="ECO:0000256" key="2">
    <source>
        <dbReference type="ARBA" id="ARBA00022670"/>
    </source>
</evidence>
<dbReference type="PROSITE" id="PS50106">
    <property type="entry name" value="PDZ"/>
    <property type="match status" value="1"/>
</dbReference>
<evidence type="ECO:0000256" key="5">
    <source>
        <dbReference type="RuleBase" id="RU004404"/>
    </source>
</evidence>
<dbReference type="CDD" id="cd07560">
    <property type="entry name" value="Peptidase_S41_CPP"/>
    <property type="match status" value="1"/>
</dbReference>
<dbReference type="InterPro" id="IPR036034">
    <property type="entry name" value="PDZ_sf"/>
</dbReference>
<dbReference type="InterPro" id="IPR004447">
    <property type="entry name" value="Peptidase_S41A"/>
</dbReference>
<organism evidence="7 8">
    <name type="scientific">Eiseniibacteriota bacterium</name>
    <dbReference type="NCBI Taxonomy" id="2212470"/>
    <lineage>
        <taxon>Bacteria</taxon>
        <taxon>Candidatus Eiseniibacteriota</taxon>
    </lineage>
</organism>
<dbReference type="SMART" id="SM00245">
    <property type="entry name" value="TSPc"/>
    <property type="match status" value="1"/>
</dbReference>
<dbReference type="FunFam" id="2.30.42.10:FF:000063">
    <property type="entry name" value="Peptidase, S41 family"/>
    <property type="match status" value="1"/>
</dbReference>
<dbReference type="InterPro" id="IPR029045">
    <property type="entry name" value="ClpP/crotonase-like_dom_sf"/>
</dbReference>
<dbReference type="InterPro" id="IPR001478">
    <property type="entry name" value="PDZ"/>
</dbReference>
<dbReference type="AlphaFoldDB" id="A0A538SPH0"/>
<dbReference type="CDD" id="cd06782">
    <property type="entry name" value="cpPDZ_CPP-like"/>
    <property type="match status" value="1"/>
</dbReference>
<dbReference type="InterPro" id="IPR005151">
    <property type="entry name" value="Tail-specific_protease"/>
</dbReference>
<proteinExistence type="inferred from homology"/>
<evidence type="ECO:0000313" key="7">
    <source>
        <dbReference type="EMBL" id="TMQ53268.1"/>
    </source>
</evidence>
<evidence type="ECO:0000259" key="6">
    <source>
        <dbReference type="PROSITE" id="PS50106"/>
    </source>
</evidence>
<dbReference type="InterPro" id="IPR041489">
    <property type="entry name" value="PDZ_6"/>
</dbReference>
<dbReference type="GO" id="GO:0007165">
    <property type="term" value="P:signal transduction"/>
    <property type="evidence" value="ECO:0007669"/>
    <property type="project" value="TreeGrafter"/>
</dbReference>
<comment type="caution">
    <text evidence="7">The sequence shown here is derived from an EMBL/GenBank/DDBJ whole genome shotgun (WGS) entry which is preliminary data.</text>
</comment>
<keyword evidence="3 5" id="KW-0378">Hydrolase</keyword>
<dbReference type="Gene3D" id="3.30.750.44">
    <property type="match status" value="1"/>
</dbReference>
<dbReference type="GO" id="GO:0008236">
    <property type="term" value="F:serine-type peptidase activity"/>
    <property type="evidence" value="ECO:0007669"/>
    <property type="project" value="UniProtKB-KW"/>
</dbReference>
<dbReference type="EMBL" id="VBOT01000021">
    <property type="protein sequence ID" value="TMQ53268.1"/>
    <property type="molecule type" value="Genomic_DNA"/>
</dbReference>
<dbReference type="SUPFAM" id="SSF52096">
    <property type="entry name" value="ClpP/crotonase"/>
    <property type="match status" value="1"/>
</dbReference>
<accession>A0A538SPH0</accession>
<dbReference type="PANTHER" id="PTHR32060">
    <property type="entry name" value="TAIL-SPECIFIC PROTEASE"/>
    <property type="match status" value="1"/>
</dbReference>
<reference evidence="7 8" key="1">
    <citation type="journal article" date="2019" name="Nat. Microbiol.">
        <title>Mediterranean grassland soil C-N compound turnover is dependent on rainfall and depth, and is mediated by genomically divergent microorganisms.</title>
        <authorList>
            <person name="Diamond S."/>
            <person name="Andeer P.F."/>
            <person name="Li Z."/>
            <person name="Crits-Christoph A."/>
            <person name="Burstein D."/>
            <person name="Anantharaman K."/>
            <person name="Lane K.R."/>
            <person name="Thomas B.C."/>
            <person name="Pan C."/>
            <person name="Northen T.R."/>
            <person name="Banfield J.F."/>
        </authorList>
    </citation>
    <scope>NUCLEOTIDE SEQUENCE [LARGE SCALE GENOMIC DNA]</scope>
    <source>
        <strain evidence="7">WS_3</strain>
    </source>
</reference>
<keyword evidence="4 5" id="KW-0720">Serine protease</keyword>
<dbReference type="NCBIfam" id="TIGR00225">
    <property type="entry name" value="prc"/>
    <property type="match status" value="1"/>
</dbReference>
<dbReference type="Pfam" id="PF17820">
    <property type="entry name" value="PDZ_6"/>
    <property type="match status" value="1"/>
</dbReference>
<dbReference type="Pfam" id="PF22694">
    <property type="entry name" value="CtpB_N-like"/>
    <property type="match status" value="1"/>
</dbReference>
<dbReference type="Proteomes" id="UP000320184">
    <property type="component" value="Unassembled WGS sequence"/>
</dbReference>
<dbReference type="GO" id="GO:0006508">
    <property type="term" value="P:proteolysis"/>
    <property type="evidence" value="ECO:0007669"/>
    <property type="project" value="UniProtKB-KW"/>
</dbReference>
<evidence type="ECO:0000256" key="3">
    <source>
        <dbReference type="ARBA" id="ARBA00022801"/>
    </source>
</evidence>
<evidence type="ECO:0000313" key="8">
    <source>
        <dbReference type="Proteomes" id="UP000320184"/>
    </source>
</evidence>
<protein>
    <submittedName>
        <fullName evidence="7">S41 family peptidase</fullName>
    </submittedName>
</protein>
<dbReference type="Gene3D" id="3.90.226.10">
    <property type="entry name" value="2-enoyl-CoA Hydratase, Chain A, domain 1"/>
    <property type="match status" value="1"/>
</dbReference>
<name>A0A538SPH0_UNCEI</name>
<sequence length="540" mass="60081">MASFRRTSLGPVAVAMALSLLLGFGLARGLQATDDLRSQLDLFSQVLFLVQNNYVDVPDNHQLIRGAIDGMLKTLDPHTVYVPEQRAQRMDEDFRGEYSGIGIQFDIRDGAIVVISPLEGTPAFRLGMRAGDRIVEIDGKPVSKSITTDDVFKLLRGPSGTTVEVTIEREDEAEPLKLTIERAKIPIESVYYPHMIRPGVGYVRITRFSQTTGEELEKDLNTLRAQGMKSLLLDLRSNSGGLLSQAVDVLDQLVPNDKLLVYTRGRIPSSNADYKSTDRPKLVDVPIVVLIDHGSASASEIVSGAIQDLDRGLVAGTNSFGKGLVQNQLRLSDGSKLLLTVAKYYTPSGRLIQRDYTKFADRSEYAEDAFKVDVPTDSVLATLPKFKTTAGRTVYGGGGIYPDVIVHDPPNLTRPQADMIQKRVFWEFATHYIHHHKDQKWTPQSFGRNFQLNDAEWADVKSIMANRKVAVTDSIWQADRDFMVRQAREELANLTLSPLERYKIVVEDDSQLQASLDLFPRASKLMSMAGDAAVPQQHRH</sequence>
<dbReference type="GO" id="GO:0004175">
    <property type="term" value="F:endopeptidase activity"/>
    <property type="evidence" value="ECO:0007669"/>
    <property type="project" value="TreeGrafter"/>
</dbReference>
<dbReference type="GO" id="GO:0030288">
    <property type="term" value="C:outer membrane-bounded periplasmic space"/>
    <property type="evidence" value="ECO:0007669"/>
    <property type="project" value="TreeGrafter"/>
</dbReference>
<dbReference type="Gene3D" id="2.30.42.10">
    <property type="match status" value="1"/>
</dbReference>